<feature type="region of interest" description="Disordered" evidence="1">
    <location>
        <begin position="1"/>
        <end position="114"/>
    </location>
</feature>
<gene>
    <name evidence="2" type="ORF">CASFOL_014178</name>
</gene>
<reference evidence="3" key="1">
    <citation type="journal article" date="2024" name="IScience">
        <title>Strigolactones Initiate the Formation of Haustorium-like Structures in Castilleja.</title>
        <authorList>
            <person name="Buerger M."/>
            <person name="Peterson D."/>
            <person name="Chory J."/>
        </authorList>
    </citation>
    <scope>NUCLEOTIDE SEQUENCE [LARGE SCALE GENOMIC DNA]</scope>
</reference>
<feature type="compositionally biased region" description="Pro residues" evidence="1">
    <location>
        <begin position="22"/>
        <end position="35"/>
    </location>
</feature>
<proteinExistence type="predicted"/>
<organism evidence="2 3">
    <name type="scientific">Castilleja foliolosa</name>
    <dbReference type="NCBI Taxonomy" id="1961234"/>
    <lineage>
        <taxon>Eukaryota</taxon>
        <taxon>Viridiplantae</taxon>
        <taxon>Streptophyta</taxon>
        <taxon>Embryophyta</taxon>
        <taxon>Tracheophyta</taxon>
        <taxon>Spermatophyta</taxon>
        <taxon>Magnoliopsida</taxon>
        <taxon>eudicotyledons</taxon>
        <taxon>Gunneridae</taxon>
        <taxon>Pentapetalae</taxon>
        <taxon>asterids</taxon>
        <taxon>lamiids</taxon>
        <taxon>Lamiales</taxon>
        <taxon>Orobanchaceae</taxon>
        <taxon>Pedicularideae</taxon>
        <taxon>Castillejinae</taxon>
        <taxon>Castilleja</taxon>
    </lineage>
</organism>
<comment type="caution">
    <text evidence="2">The sequence shown here is derived from an EMBL/GenBank/DDBJ whole genome shotgun (WGS) entry which is preliminary data.</text>
</comment>
<dbReference type="EMBL" id="JAVIJP010000016">
    <property type="protein sequence ID" value="KAL3643363.1"/>
    <property type="molecule type" value="Genomic_DNA"/>
</dbReference>
<evidence type="ECO:0000313" key="3">
    <source>
        <dbReference type="Proteomes" id="UP001632038"/>
    </source>
</evidence>
<evidence type="ECO:0000313" key="2">
    <source>
        <dbReference type="EMBL" id="KAL3643363.1"/>
    </source>
</evidence>
<feature type="compositionally biased region" description="Low complexity" evidence="1">
    <location>
        <begin position="36"/>
        <end position="73"/>
    </location>
</feature>
<keyword evidence="3" id="KW-1185">Reference proteome</keyword>
<name>A0ABD3DM47_9LAMI</name>
<dbReference type="Proteomes" id="UP001632038">
    <property type="component" value="Unassembled WGS sequence"/>
</dbReference>
<sequence>MAISPKAKTTGQRRRTPSSTSQPPPVSLPVPPHPAPTARSPSPSISATRAPSPSNGPSRITSDPSTLSSSSTSAPPPSSTAPIGAPSIPPETRSRSRSSRTISTISPPPKRVTCRSPWWRRISRSRSIS</sequence>
<evidence type="ECO:0000256" key="1">
    <source>
        <dbReference type="SAM" id="MobiDB-lite"/>
    </source>
</evidence>
<accession>A0ABD3DM47</accession>
<dbReference type="AlphaFoldDB" id="A0ABD3DM47"/>
<protein>
    <submittedName>
        <fullName evidence="2">Uncharacterized protein</fullName>
    </submittedName>
</protein>